<dbReference type="GO" id="GO:0003824">
    <property type="term" value="F:catalytic activity"/>
    <property type="evidence" value="ECO:0007669"/>
    <property type="project" value="UniProtKB-ARBA"/>
</dbReference>
<dbReference type="PROSITE" id="PS50887">
    <property type="entry name" value="GGDEF"/>
    <property type="match status" value="1"/>
</dbReference>
<dbReference type="Pfam" id="PF00990">
    <property type="entry name" value="GGDEF"/>
    <property type="match status" value="1"/>
</dbReference>
<comment type="caution">
    <text evidence="3">The sequence shown here is derived from an EMBL/GenBank/DDBJ whole genome shotgun (WGS) entry which is preliminary data.</text>
</comment>
<accession>A0A7W6LED4</accession>
<dbReference type="InterPro" id="IPR001610">
    <property type="entry name" value="PAC"/>
</dbReference>
<gene>
    <name evidence="3" type="ORF">GGQ72_001363</name>
</gene>
<feature type="domain" description="GGDEF" evidence="2">
    <location>
        <begin position="363"/>
        <end position="497"/>
    </location>
</feature>
<dbReference type="NCBIfam" id="TIGR00254">
    <property type="entry name" value="GGDEF"/>
    <property type="match status" value="1"/>
</dbReference>
<reference evidence="3 4" key="1">
    <citation type="submission" date="2020-08" db="EMBL/GenBank/DDBJ databases">
        <title>Genomic Encyclopedia of Type Strains, Phase IV (KMG-IV): sequencing the most valuable type-strain genomes for metagenomic binning, comparative biology and taxonomic classification.</title>
        <authorList>
            <person name="Goeker M."/>
        </authorList>
    </citation>
    <scope>NUCLEOTIDE SEQUENCE [LARGE SCALE GENOMIC DNA]</scope>
    <source>
        <strain evidence="3 4">DSM 29514</strain>
    </source>
</reference>
<dbReference type="SUPFAM" id="SSF55073">
    <property type="entry name" value="Nucleotide cyclase"/>
    <property type="match status" value="1"/>
</dbReference>
<dbReference type="InterPro" id="IPR013656">
    <property type="entry name" value="PAS_4"/>
</dbReference>
<evidence type="ECO:0000259" key="2">
    <source>
        <dbReference type="PROSITE" id="PS50887"/>
    </source>
</evidence>
<dbReference type="InterPro" id="IPR029787">
    <property type="entry name" value="Nucleotide_cyclase"/>
</dbReference>
<dbReference type="InterPro" id="IPR035965">
    <property type="entry name" value="PAS-like_dom_sf"/>
</dbReference>
<dbReference type="InterPro" id="IPR029016">
    <property type="entry name" value="GAF-like_dom_sf"/>
</dbReference>
<feature type="domain" description="PAC" evidence="1">
    <location>
        <begin position="113"/>
        <end position="165"/>
    </location>
</feature>
<dbReference type="EMBL" id="JACIEC010000001">
    <property type="protein sequence ID" value="MBB4142864.1"/>
    <property type="molecule type" value="Genomic_DNA"/>
</dbReference>
<evidence type="ECO:0000313" key="4">
    <source>
        <dbReference type="Proteomes" id="UP000519897"/>
    </source>
</evidence>
<organism evidence="3 4">
    <name type="scientific">Rhizobium rhizoryzae</name>
    <dbReference type="NCBI Taxonomy" id="451876"/>
    <lineage>
        <taxon>Bacteria</taxon>
        <taxon>Pseudomonadati</taxon>
        <taxon>Pseudomonadota</taxon>
        <taxon>Alphaproteobacteria</taxon>
        <taxon>Hyphomicrobiales</taxon>
        <taxon>Rhizobiaceae</taxon>
        <taxon>Rhizobium/Agrobacterium group</taxon>
        <taxon>Rhizobium</taxon>
    </lineage>
</organism>
<evidence type="ECO:0000259" key="1">
    <source>
        <dbReference type="PROSITE" id="PS50113"/>
    </source>
</evidence>
<dbReference type="InterPro" id="IPR003018">
    <property type="entry name" value="GAF"/>
</dbReference>
<dbReference type="Gene3D" id="3.30.450.40">
    <property type="match status" value="1"/>
</dbReference>
<dbReference type="SMART" id="SM00086">
    <property type="entry name" value="PAC"/>
    <property type="match status" value="1"/>
</dbReference>
<dbReference type="PANTHER" id="PTHR46663:SF2">
    <property type="entry name" value="GGDEF DOMAIN-CONTAINING PROTEIN"/>
    <property type="match status" value="1"/>
</dbReference>
<dbReference type="InterPro" id="IPR000700">
    <property type="entry name" value="PAS-assoc_C"/>
</dbReference>
<keyword evidence="4" id="KW-1185">Reference proteome</keyword>
<dbReference type="Pfam" id="PF13185">
    <property type="entry name" value="GAF_2"/>
    <property type="match status" value="1"/>
</dbReference>
<dbReference type="SMART" id="SM00267">
    <property type="entry name" value="GGDEF"/>
    <property type="match status" value="1"/>
</dbReference>
<dbReference type="SUPFAM" id="SSF55781">
    <property type="entry name" value="GAF domain-like"/>
    <property type="match status" value="1"/>
</dbReference>
<dbReference type="CDD" id="cd01949">
    <property type="entry name" value="GGDEF"/>
    <property type="match status" value="1"/>
</dbReference>
<dbReference type="Proteomes" id="UP000519897">
    <property type="component" value="Unassembled WGS sequence"/>
</dbReference>
<protein>
    <submittedName>
        <fullName evidence="3">Diguanylate cyclase (GGDEF)-like protein/PAS domain S-box-containing protein</fullName>
    </submittedName>
</protein>
<dbReference type="InterPro" id="IPR052163">
    <property type="entry name" value="DGC-Regulatory_Protein"/>
</dbReference>
<dbReference type="Pfam" id="PF08448">
    <property type="entry name" value="PAS_4"/>
    <property type="match status" value="1"/>
</dbReference>
<dbReference type="FunFam" id="3.30.70.270:FF:000001">
    <property type="entry name" value="Diguanylate cyclase domain protein"/>
    <property type="match status" value="1"/>
</dbReference>
<proteinExistence type="predicted"/>
<dbReference type="AlphaFoldDB" id="A0A7W6LED4"/>
<dbReference type="InterPro" id="IPR000014">
    <property type="entry name" value="PAS"/>
</dbReference>
<evidence type="ECO:0000313" key="3">
    <source>
        <dbReference type="EMBL" id="MBB4142864.1"/>
    </source>
</evidence>
<dbReference type="InterPro" id="IPR043128">
    <property type="entry name" value="Rev_trsase/Diguanyl_cyclase"/>
</dbReference>
<dbReference type="NCBIfam" id="TIGR00229">
    <property type="entry name" value="sensory_box"/>
    <property type="match status" value="1"/>
</dbReference>
<dbReference type="InterPro" id="IPR000160">
    <property type="entry name" value="GGDEF_dom"/>
</dbReference>
<dbReference type="Gene3D" id="3.30.450.20">
    <property type="entry name" value="PAS domain"/>
    <property type="match status" value="1"/>
</dbReference>
<name>A0A7W6LED4_9HYPH</name>
<dbReference type="Gene3D" id="3.30.70.270">
    <property type="match status" value="1"/>
</dbReference>
<dbReference type="RefSeq" id="WP_165136860.1">
    <property type="nucleotide sequence ID" value="NZ_CP049250.1"/>
</dbReference>
<sequence>MTDAMAGSGSSLLPDDTLQDLRQRLIRISTLFSAEDGHSTVIQTLDARALLDQFSEEVHMTDRLGRLVFANSAAMSRMRTHAPLTLTAENIYCDEAEARFLLEQELMARGTVDEREEVIAEPDGRKVWLFTTRTPLRGDEGQVVGLMVMSRDITERKQHDETRLAYAQTLEMIARGKPLRDILERICLMVQQPLTGICASILLFEEETATLRHGAAPSLPDAYTRIVDGVQIGPRVGSCGTAAWRREAVIVRDIQTDPLWSDFKELAGAFDLRSCWSTPLMGADGAVLGTFALYSQTVREPSEAEIRMTSLASDLAGIAIERARNEQKIRYMAHHDPLTGLPNRALFWPQFSRALAQAARENRKITVAYIDLDNFKQINDGLGHAVGDEVLKVISQRLIESIRSTDLAVRLGGDEFAIVFSNPMQDEAHVLRRLDEIRRLMAAPIEFEGHSIHATSSMGVAFFPKDGTTPEELLARADAAMYEAKAGGRDKLEVAPMTRIVSGRSLLAEACPAE</sequence>
<dbReference type="SUPFAM" id="SSF55785">
    <property type="entry name" value="PYP-like sensor domain (PAS domain)"/>
    <property type="match status" value="1"/>
</dbReference>
<dbReference type="PANTHER" id="PTHR46663">
    <property type="entry name" value="DIGUANYLATE CYCLASE DGCT-RELATED"/>
    <property type="match status" value="1"/>
</dbReference>
<dbReference type="PROSITE" id="PS50113">
    <property type="entry name" value="PAC"/>
    <property type="match status" value="1"/>
</dbReference>
<dbReference type="SMART" id="SM00065">
    <property type="entry name" value="GAF"/>
    <property type="match status" value="1"/>
</dbReference>